<dbReference type="NCBIfam" id="TIGR00863">
    <property type="entry name" value="P2X"/>
    <property type="match status" value="1"/>
</dbReference>
<feature type="compositionally biased region" description="Basic and acidic residues" evidence="14">
    <location>
        <begin position="515"/>
        <end position="532"/>
    </location>
</feature>
<dbReference type="InterPro" id="IPR027309">
    <property type="entry name" value="P2X_extracellular_dom_sf"/>
</dbReference>
<dbReference type="GO" id="GO:0005886">
    <property type="term" value="C:plasma membrane"/>
    <property type="evidence" value="ECO:0007669"/>
    <property type="project" value="UniProtKB-SubCell"/>
</dbReference>
<reference evidence="15 16" key="1">
    <citation type="submission" date="2015-03" db="EMBL/GenBank/DDBJ databases">
        <title>Draft genome of the nematode, Opisthorchis viverrini.</title>
        <authorList>
            <person name="Mitreva M."/>
        </authorList>
    </citation>
    <scope>NUCLEOTIDE SEQUENCE [LARGE SCALE GENOMIC DNA]</scope>
    <source>
        <strain evidence="15">Khon Kaen</strain>
    </source>
</reference>
<comment type="catalytic activity">
    <reaction evidence="13">
        <text>Ca(2+)(in) = Ca(2+)(out)</text>
        <dbReference type="Rhea" id="RHEA:29671"/>
        <dbReference type="ChEBI" id="CHEBI:29108"/>
    </reaction>
</comment>
<keyword evidence="5" id="KW-0812">Transmembrane</keyword>
<keyword evidence="7" id="KW-0406">Ion transport</keyword>
<evidence type="ECO:0000256" key="4">
    <source>
        <dbReference type="ARBA" id="ARBA00022475"/>
    </source>
</evidence>
<dbReference type="PANTHER" id="PTHR10125">
    <property type="entry name" value="P2X PURINOCEPTOR"/>
    <property type="match status" value="1"/>
</dbReference>
<keyword evidence="3" id="KW-0813">Transport</keyword>
<keyword evidence="9" id="KW-1015">Disulfide bond</keyword>
<organism evidence="15 16">
    <name type="scientific">Opisthorchis viverrini</name>
    <name type="common">Southeast Asian liver fluke</name>
    <dbReference type="NCBI Taxonomy" id="6198"/>
    <lineage>
        <taxon>Eukaryota</taxon>
        <taxon>Metazoa</taxon>
        <taxon>Spiralia</taxon>
        <taxon>Lophotrochozoa</taxon>
        <taxon>Platyhelminthes</taxon>
        <taxon>Trematoda</taxon>
        <taxon>Digenea</taxon>
        <taxon>Opisthorchiida</taxon>
        <taxon>Opisthorchiata</taxon>
        <taxon>Opisthorchiidae</taxon>
        <taxon>Opisthorchis</taxon>
    </lineage>
</organism>
<dbReference type="EMBL" id="KV891940">
    <property type="protein sequence ID" value="OON21932.1"/>
    <property type="molecule type" value="Genomic_DNA"/>
</dbReference>
<evidence type="ECO:0000256" key="7">
    <source>
        <dbReference type="ARBA" id="ARBA00023065"/>
    </source>
</evidence>
<keyword evidence="6" id="KW-1133">Transmembrane helix</keyword>
<dbReference type="Pfam" id="PF00864">
    <property type="entry name" value="P2X_receptor"/>
    <property type="match status" value="1"/>
</dbReference>
<dbReference type="Proteomes" id="UP000243686">
    <property type="component" value="Unassembled WGS sequence"/>
</dbReference>
<feature type="compositionally biased region" description="Acidic residues" evidence="14">
    <location>
        <begin position="361"/>
        <end position="372"/>
    </location>
</feature>
<evidence type="ECO:0000256" key="3">
    <source>
        <dbReference type="ARBA" id="ARBA00022448"/>
    </source>
</evidence>
<dbReference type="AlphaFoldDB" id="A0A1S8X5E2"/>
<comment type="similarity">
    <text evidence="2">Belongs to the P2X receptor family.</text>
</comment>
<keyword evidence="12" id="KW-0407">Ion channel</keyword>
<dbReference type="FunFam" id="2.60.490.10:FF:000001">
    <property type="entry name" value="P2X purinoceptor"/>
    <property type="match status" value="1"/>
</dbReference>
<dbReference type="GO" id="GO:0033198">
    <property type="term" value="P:response to ATP"/>
    <property type="evidence" value="ECO:0007669"/>
    <property type="project" value="InterPro"/>
</dbReference>
<dbReference type="Gene3D" id="1.10.287.940">
    <property type="entry name" value="atp-gated p2x4 ion channel"/>
    <property type="match status" value="1"/>
</dbReference>
<dbReference type="GO" id="GO:0070588">
    <property type="term" value="P:calcium ion transmembrane transport"/>
    <property type="evidence" value="ECO:0007669"/>
    <property type="project" value="TreeGrafter"/>
</dbReference>
<sequence length="632" mass="71307">MIFEKGYQQFDHAVSGVTAKLKGIAFANVTDNPAIGASVWDAADYVIPPQQNSAFFVMTNLVSTPGQSLGRCEESHDVYGNNCSNDTQCTAGHLVMTGSGVQTGRCVPSTRQKGLKVCEIYGWCPTEHDITPKPHLLASAENFTVMLKNSIEFPRYRVKRRNILKWMDKLFLKTCRYNPNDERLKFCPIFRLGDILKYSDAQNKNLWQNGGMVSIHIEWTCNLDFDVEKCVPKYVFRRLDDFESPVAKGWNFRFSQHYMENGTHKRNLIKAHGIQFFITVYGKGGKFNIIQFSMNLGSGLALLGIATVLCDMIVLNTTRKRELYRKAKVDLIAQRKAKERLSKQIRELEMQKKAKLREATEDAEVQVEQEDQDPYKPNKNTSEQNLVHKISSGHPDSRLLSPKRVSDKCWTDETCVVPSTSLERTNQKSNHFPIGQPSLLGFCIPDANKPVPEALGCAYTQKTPNERPIPQYNSKEEVPILRWKTLATTIYKSKKTGQTGKIARVEPTDQMSSEMGRDAKVKDHSDADKSANRSDILQGSDSRAMVQLPEVTTYIDMLTKKCLEYQAAPTPSVPPSRLKLVFPHPHQAPRSMVCVVGTEENPVAFVLHPANQKKLQEAGGLYFARQLNPDLQ</sequence>
<keyword evidence="4" id="KW-1003">Cell membrane</keyword>
<evidence type="ECO:0000256" key="2">
    <source>
        <dbReference type="ARBA" id="ARBA00009848"/>
    </source>
</evidence>
<evidence type="ECO:0000256" key="13">
    <source>
        <dbReference type="ARBA" id="ARBA00036634"/>
    </source>
</evidence>
<name>A0A1S8X5E2_OPIVI</name>
<protein>
    <submittedName>
        <fullName evidence="15">Cation transporter protein</fullName>
    </submittedName>
</protein>
<dbReference type="Gene3D" id="2.60.490.10">
    <property type="entry name" value="atp-gated p2x4 ion channel domain"/>
    <property type="match status" value="1"/>
</dbReference>
<evidence type="ECO:0000256" key="5">
    <source>
        <dbReference type="ARBA" id="ARBA00022692"/>
    </source>
</evidence>
<comment type="subcellular location">
    <subcellularLocation>
        <location evidence="1">Cell membrane</location>
        <topology evidence="1">Multi-pass membrane protein</topology>
    </subcellularLocation>
</comment>
<evidence type="ECO:0000256" key="8">
    <source>
        <dbReference type="ARBA" id="ARBA00023136"/>
    </source>
</evidence>
<evidence type="ECO:0000256" key="11">
    <source>
        <dbReference type="ARBA" id="ARBA00023286"/>
    </source>
</evidence>
<dbReference type="GO" id="GO:0098794">
    <property type="term" value="C:postsynapse"/>
    <property type="evidence" value="ECO:0007669"/>
    <property type="project" value="GOC"/>
</dbReference>
<gene>
    <name evidence="15" type="ORF">X801_02166</name>
</gene>
<evidence type="ECO:0000313" key="16">
    <source>
        <dbReference type="Proteomes" id="UP000243686"/>
    </source>
</evidence>
<feature type="region of interest" description="Disordered" evidence="14">
    <location>
        <begin position="497"/>
        <end position="541"/>
    </location>
</feature>
<evidence type="ECO:0000313" key="15">
    <source>
        <dbReference type="EMBL" id="OON21932.1"/>
    </source>
</evidence>
<dbReference type="InterPro" id="IPR059116">
    <property type="entry name" value="P2X_receptor"/>
</dbReference>
<evidence type="ECO:0000256" key="9">
    <source>
        <dbReference type="ARBA" id="ARBA00023157"/>
    </source>
</evidence>
<evidence type="ECO:0000256" key="14">
    <source>
        <dbReference type="SAM" id="MobiDB-lite"/>
    </source>
</evidence>
<evidence type="ECO:0000256" key="1">
    <source>
        <dbReference type="ARBA" id="ARBA00004651"/>
    </source>
</evidence>
<feature type="region of interest" description="Disordered" evidence="14">
    <location>
        <begin position="356"/>
        <end position="383"/>
    </location>
</feature>
<dbReference type="InterPro" id="IPR001429">
    <property type="entry name" value="P2X_purnocptor"/>
</dbReference>
<keyword evidence="8" id="KW-0472">Membrane</keyword>
<dbReference type="PANTHER" id="PTHR10125:SF31">
    <property type="entry name" value="P2X RECEPTOR E"/>
    <property type="match status" value="1"/>
</dbReference>
<evidence type="ECO:0000256" key="6">
    <source>
        <dbReference type="ARBA" id="ARBA00022989"/>
    </source>
</evidence>
<keyword evidence="16" id="KW-1185">Reference proteome</keyword>
<accession>A0A1S8X5E2</accession>
<dbReference type="PRINTS" id="PR01307">
    <property type="entry name" value="P2XRECEPTOR"/>
</dbReference>
<evidence type="ECO:0000256" key="12">
    <source>
        <dbReference type="ARBA" id="ARBA00023303"/>
    </source>
</evidence>
<proteinExistence type="inferred from homology"/>
<keyword evidence="11" id="KW-1071">Ligand-gated ion channel</keyword>
<dbReference type="GO" id="GO:0004931">
    <property type="term" value="F:extracellularly ATP-gated monoatomic cation channel activity"/>
    <property type="evidence" value="ECO:0007669"/>
    <property type="project" value="InterPro"/>
</dbReference>
<keyword evidence="10" id="KW-0325">Glycoprotein</keyword>
<evidence type="ECO:0000256" key="10">
    <source>
        <dbReference type="ARBA" id="ARBA00023180"/>
    </source>
</evidence>
<dbReference type="GO" id="GO:0001614">
    <property type="term" value="F:purinergic nucleotide receptor activity"/>
    <property type="evidence" value="ECO:0007669"/>
    <property type="project" value="InterPro"/>
</dbReference>